<comment type="caution">
    <text evidence="1">The sequence shown here is derived from an EMBL/GenBank/DDBJ whole genome shotgun (WGS) entry which is preliminary data.</text>
</comment>
<evidence type="ECO:0000313" key="1">
    <source>
        <dbReference type="EMBL" id="KFN90715.1"/>
    </source>
</evidence>
<gene>
    <name evidence="1" type="ORF">TMUPMC115_1789</name>
</gene>
<evidence type="ECO:0000313" key="2">
    <source>
        <dbReference type="Proteomes" id="UP000029380"/>
    </source>
</evidence>
<name>A0A091C1W6_9ENTE</name>
<reference evidence="1 2" key="1">
    <citation type="submission" date="2014-08" db="EMBL/GenBank/DDBJ databases">
        <title>Genome sequence of Tetragenococcus muriaticus.</title>
        <authorList>
            <person name="Chuea-nongthon C."/>
            <person name="Rodtong S."/>
            <person name="Yongsawatdigul J."/>
            <person name="Steele J.L."/>
            <person name="Liu X.-y."/>
            <person name="Speers J."/>
            <person name="Glasner J.D."/>
            <person name="Neeno-Eckwall E.C."/>
        </authorList>
    </citation>
    <scope>NUCLEOTIDE SEQUENCE [LARGE SCALE GENOMIC DNA]</scope>
    <source>
        <strain evidence="1 2">PMC-11-5</strain>
    </source>
</reference>
<dbReference type="EMBL" id="JPVU01000190">
    <property type="protein sequence ID" value="KFN90715.1"/>
    <property type="molecule type" value="Genomic_DNA"/>
</dbReference>
<sequence>MVYTDVKLQTGSLAAPWNPNPSEIVTQDQYNKIVNAIINLGGEI</sequence>
<accession>A0A091C1W6</accession>
<protein>
    <submittedName>
        <fullName evidence="1">Uncharacterized protein</fullName>
    </submittedName>
</protein>
<dbReference type="PATRIC" id="fig|1302649.3.peg.1790"/>
<organism evidence="1 2">
    <name type="scientific">Tetragenococcus muriaticus PMC-11-5</name>
    <dbReference type="NCBI Taxonomy" id="1302649"/>
    <lineage>
        <taxon>Bacteria</taxon>
        <taxon>Bacillati</taxon>
        <taxon>Bacillota</taxon>
        <taxon>Bacilli</taxon>
        <taxon>Lactobacillales</taxon>
        <taxon>Enterococcaceae</taxon>
        <taxon>Tetragenococcus</taxon>
    </lineage>
</organism>
<proteinExistence type="predicted"/>
<dbReference type="Proteomes" id="UP000029380">
    <property type="component" value="Unassembled WGS sequence"/>
</dbReference>
<dbReference type="AlphaFoldDB" id="A0A091C1W6"/>